<accession>A0A8J4VKI1</accession>
<keyword evidence="2" id="KW-1185">Reference proteome</keyword>
<evidence type="ECO:0000313" key="1">
    <source>
        <dbReference type="EMBL" id="KAF3960265.1"/>
    </source>
</evidence>
<dbReference type="AlphaFoldDB" id="A0A8J4VKI1"/>
<evidence type="ECO:0000313" key="2">
    <source>
        <dbReference type="Proteomes" id="UP000737018"/>
    </source>
</evidence>
<organism evidence="1 2">
    <name type="scientific">Castanea mollissima</name>
    <name type="common">Chinese chestnut</name>
    <dbReference type="NCBI Taxonomy" id="60419"/>
    <lineage>
        <taxon>Eukaryota</taxon>
        <taxon>Viridiplantae</taxon>
        <taxon>Streptophyta</taxon>
        <taxon>Embryophyta</taxon>
        <taxon>Tracheophyta</taxon>
        <taxon>Spermatophyta</taxon>
        <taxon>Magnoliopsida</taxon>
        <taxon>eudicotyledons</taxon>
        <taxon>Gunneridae</taxon>
        <taxon>Pentapetalae</taxon>
        <taxon>rosids</taxon>
        <taxon>fabids</taxon>
        <taxon>Fagales</taxon>
        <taxon>Fagaceae</taxon>
        <taxon>Castanea</taxon>
    </lineage>
</organism>
<dbReference type="Proteomes" id="UP000737018">
    <property type="component" value="Unassembled WGS sequence"/>
</dbReference>
<dbReference type="EMBL" id="JRKL02002143">
    <property type="protein sequence ID" value="KAF3960265.1"/>
    <property type="molecule type" value="Genomic_DNA"/>
</dbReference>
<comment type="caution">
    <text evidence="1">The sequence shown here is derived from an EMBL/GenBank/DDBJ whole genome shotgun (WGS) entry which is preliminary data.</text>
</comment>
<protein>
    <submittedName>
        <fullName evidence="1">Uncharacterized protein</fullName>
    </submittedName>
</protein>
<reference evidence="1" key="1">
    <citation type="submission" date="2020-03" db="EMBL/GenBank/DDBJ databases">
        <title>Castanea mollissima Vanexum genome sequencing.</title>
        <authorList>
            <person name="Staton M."/>
        </authorList>
    </citation>
    <scope>NUCLEOTIDE SEQUENCE</scope>
    <source>
        <tissue evidence="1">Leaf</tissue>
    </source>
</reference>
<name>A0A8J4VKI1_9ROSI</name>
<gene>
    <name evidence="1" type="ORF">CMV_015004</name>
</gene>
<sequence length="108" mass="11281">MKLKSESVSLGFVVVRVSLGLHTKTVDDFGPGIDGGIAGNGKLGLGAVDDDDDDFLFVVMENLDGVVVLLSDLNLGNNDDSFEDPDSVPCAFPLPAFNGTANFFLVGC</sequence>
<proteinExistence type="predicted"/>